<dbReference type="SMART" id="SM00564">
    <property type="entry name" value="PQQ"/>
    <property type="match status" value="7"/>
</dbReference>
<dbReference type="SUPFAM" id="SSF50998">
    <property type="entry name" value="Quinoprotein alcohol dehydrogenase-like"/>
    <property type="match status" value="1"/>
</dbReference>
<keyword evidence="4" id="KW-0564">Palmitate</keyword>
<feature type="signal peptide" evidence="5">
    <location>
        <begin position="1"/>
        <end position="25"/>
    </location>
</feature>
<keyword evidence="1 4" id="KW-0732">Signal</keyword>
<dbReference type="PANTHER" id="PTHR34512">
    <property type="entry name" value="CELL SURFACE PROTEIN"/>
    <property type="match status" value="1"/>
</dbReference>
<keyword evidence="3 4" id="KW-0998">Cell outer membrane</keyword>
<dbReference type="EMBL" id="JARWAO010000001">
    <property type="protein sequence ID" value="MDR5895121.1"/>
    <property type="molecule type" value="Genomic_DNA"/>
</dbReference>
<evidence type="ECO:0000259" key="6">
    <source>
        <dbReference type="Pfam" id="PF13360"/>
    </source>
</evidence>
<sequence>MSMFRLIAPAALVGLLAGCAGNPPANPPKPLTDLTPKVSFNEQWSEGVGSLGRARYPITPALGSDTLYAASAEGHIEAIDNETGKVNWSVDLDYALSSGLTYDAGRLYVGTQDGHVLAIDGDSGKVAWNQNVSSEVLAPPQLNSGLVIVQGIDGSLTALDRFTGEQKWLYTASQPSLTLRGSGTPKTIEPVTFAGFANGRLMAFDNRNGAPLWGRQVAVPKGRTEVDQLVDLNGQPVLSQDGRLFVTSYNGKLMALNARNGQVIWQRDESSYQTPILAGDYLFTVNAKSDVLAIDAGSGQLIWQNDDLEGRKLSAPAILSGRLYVGDFEGYVHALDARNGALLGRTGLGGNGISVGLQSDGQSLFALTNDGDVVSFKPKKTP</sequence>
<evidence type="ECO:0000256" key="5">
    <source>
        <dbReference type="SAM" id="SignalP"/>
    </source>
</evidence>
<evidence type="ECO:0000256" key="2">
    <source>
        <dbReference type="ARBA" id="ARBA00023136"/>
    </source>
</evidence>
<evidence type="ECO:0000256" key="1">
    <source>
        <dbReference type="ARBA" id="ARBA00022729"/>
    </source>
</evidence>
<keyword evidence="2 4" id="KW-0472">Membrane</keyword>
<protein>
    <recommendedName>
        <fullName evidence="4">Outer membrane protein assembly factor BamB</fullName>
    </recommendedName>
</protein>
<gene>
    <name evidence="4 7" type="primary">bamB</name>
    <name evidence="7" type="ORF">QC825_03385</name>
</gene>
<organism evidence="7 8">
    <name type="scientific">Larsenimonas suaedae</name>
    <dbReference type="NCBI Taxonomy" id="1851019"/>
    <lineage>
        <taxon>Bacteria</taxon>
        <taxon>Pseudomonadati</taxon>
        <taxon>Pseudomonadota</taxon>
        <taxon>Gammaproteobacteria</taxon>
        <taxon>Oceanospirillales</taxon>
        <taxon>Halomonadaceae</taxon>
        <taxon>Larsenimonas</taxon>
    </lineage>
</organism>
<dbReference type="InterPro" id="IPR011047">
    <property type="entry name" value="Quinoprotein_ADH-like_sf"/>
</dbReference>
<comment type="similarity">
    <text evidence="4">Belongs to the BamB family.</text>
</comment>
<feature type="domain" description="Pyrrolo-quinoline quinone repeat" evidence="6">
    <location>
        <begin position="73"/>
        <end position="305"/>
    </location>
</feature>
<dbReference type="InterPro" id="IPR018391">
    <property type="entry name" value="PQQ_b-propeller_rpt"/>
</dbReference>
<dbReference type="Proteomes" id="UP001269375">
    <property type="component" value="Unassembled WGS sequence"/>
</dbReference>
<keyword evidence="4" id="KW-0449">Lipoprotein</keyword>
<dbReference type="InterPro" id="IPR002372">
    <property type="entry name" value="PQQ_rpt_dom"/>
</dbReference>
<dbReference type="PROSITE" id="PS51257">
    <property type="entry name" value="PROKAR_LIPOPROTEIN"/>
    <property type="match status" value="1"/>
</dbReference>
<dbReference type="RefSeq" id="WP_251592103.1">
    <property type="nucleotide sequence ID" value="NZ_JAMLJI010000002.1"/>
</dbReference>
<comment type="caution">
    <text evidence="7">The sequence shown here is derived from an EMBL/GenBank/DDBJ whole genome shotgun (WGS) entry which is preliminary data.</text>
</comment>
<dbReference type="Gene3D" id="2.130.10.10">
    <property type="entry name" value="YVTN repeat-like/Quinoprotein amine dehydrogenase"/>
    <property type="match status" value="1"/>
</dbReference>
<dbReference type="InterPro" id="IPR017687">
    <property type="entry name" value="BamB"/>
</dbReference>
<dbReference type="Pfam" id="PF13360">
    <property type="entry name" value="PQQ_2"/>
    <property type="match status" value="1"/>
</dbReference>
<dbReference type="PANTHER" id="PTHR34512:SF30">
    <property type="entry name" value="OUTER MEMBRANE PROTEIN ASSEMBLY FACTOR BAMB"/>
    <property type="match status" value="1"/>
</dbReference>
<evidence type="ECO:0000313" key="7">
    <source>
        <dbReference type="EMBL" id="MDR5895121.1"/>
    </source>
</evidence>
<name>A0ABU1GSX1_9GAMM</name>
<proteinExistence type="inferred from homology"/>
<feature type="chain" id="PRO_5045291346" description="Outer membrane protein assembly factor BamB" evidence="5">
    <location>
        <begin position="26"/>
        <end position="382"/>
    </location>
</feature>
<dbReference type="NCBIfam" id="TIGR03300">
    <property type="entry name" value="assembly_YfgL"/>
    <property type="match status" value="1"/>
</dbReference>
<evidence type="ECO:0000313" key="8">
    <source>
        <dbReference type="Proteomes" id="UP001269375"/>
    </source>
</evidence>
<dbReference type="HAMAP" id="MF_00923">
    <property type="entry name" value="OM_assembly_BamB"/>
    <property type="match status" value="1"/>
</dbReference>
<comment type="subunit">
    <text evidence="4">Part of the Bam complex.</text>
</comment>
<reference evidence="7 8" key="1">
    <citation type="submission" date="2023-04" db="EMBL/GenBank/DDBJ databases">
        <title>A long-awaited taxogenomic arrangement of the family Halomonadaceae.</title>
        <authorList>
            <person name="De La Haba R."/>
            <person name="Chuvochina M."/>
            <person name="Wittouck S."/>
            <person name="Arahal D.R."/>
            <person name="Sanchez-Porro C."/>
            <person name="Hugenholtz P."/>
            <person name="Ventosa A."/>
        </authorList>
    </citation>
    <scope>NUCLEOTIDE SEQUENCE [LARGE SCALE GENOMIC DNA]</scope>
    <source>
        <strain evidence="7 8">DSM 22428</strain>
    </source>
</reference>
<evidence type="ECO:0000256" key="4">
    <source>
        <dbReference type="HAMAP-Rule" id="MF_00923"/>
    </source>
</evidence>
<evidence type="ECO:0000256" key="3">
    <source>
        <dbReference type="ARBA" id="ARBA00023237"/>
    </source>
</evidence>
<keyword evidence="8" id="KW-1185">Reference proteome</keyword>
<comment type="subcellular location">
    <subcellularLocation>
        <location evidence="4">Cell outer membrane</location>
        <topology evidence="4">Lipid-anchor</topology>
    </subcellularLocation>
</comment>
<accession>A0ABU1GSX1</accession>
<dbReference type="InterPro" id="IPR015943">
    <property type="entry name" value="WD40/YVTN_repeat-like_dom_sf"/>
</dbReference>
<comment type="function">
    <text evidence="4">Part of the outer membrane protein assembly complex, which is involved in assembly and insertion of beta-barrel proteins into the outer membrane.</text>
</comment>